<dbReference type="STRING" id="1212491.LFA_2697"/>
<feature type="transmembrane region" description="Helical" evidence="8">
    <location>
        <begin position="196"/>
        <end position="213"/>
    </location>
</feature>
<accession>A0A098G7X6</accession>
<keyword evidence="5 8" id="KW-1133">Transmembrane helix</keyword>
<proteinExistence type="inferred from homology"/>
<dbReference type="GO" id="GO:0016758">
    <property type="term" value="F:hexosyltransferase activity"/>
    <property type="evidence" value="ECO:0007669"/>
    <property type="project" value="InterPro"/>
</dbReference>
<evidence type="ECO:0000256" key="5">
    <source>
        <dbReference type="ARBA" id="ARBA00022989"/>
    </source>
</evidence>
<feature type="transmembrane region" description="Helical" evidence="8">
    <location>
        <begin position="121"/>
        <end position="153"/>
    </location>
</feature>
<reference evidence="10" key="1">
    <citation type="submission" date="2014-09" db="EMBL/GenBank/DDBJ databases">
        <authorList>
            <person name="Gomez-Valero L."/>
        </authorList>
    </citation>
    <scope>NUCLEOTIDE SEQUENCE [LARGE SCALE GENOMIC DNA]</scope>
    <source>
        <strain evidence="10">ATCC700992</strain>
    </source>
</reference>
<dbReference type="HOGENOM" id="CLU_625281_0_0_6"/>
<keyword evidence="6 8" id="KW-0472">Membrane</keyword>
<feature type="transmembrane region" description="Helical" evidence="8">
    <location>
        <begin position="259"/>
        <end position="277"/>
    </location>
</feature>
<evidence type="ECO:0000256" key="7">
    <source>
        <dbReference type="ARBA" id="ARBA00024033"/>
    </source>
</evidence>
<keyword evidence="10" id="KW-1185">Reference proteome</keyword>
<dbReference type="InterPro" id="IPR018584">
    <property type="entry name" value="GT87"/>
</dbReference>
<keyword evidence="4 8" id="KW-0812">Transmembrane</keyword>
<feature type="transmembrane region" description="Helical" evidence="8">
    <location>
        <begin position="408"/>
        <end position="432"/>
    </location>
</feature>
<keyword evidence="2" id="KW-1003">Cell membrane</keyword>
<gene>
    <name evidence="9" type="ORF">LFA_2697</name>
</gene>
<comment type="similarity">
    <text evidence="7">Belongs to the glycosyltransferase 87 family.</text>
</comment>
<evidence type="ECO:0000256" key="2">
    <source>
        <dbReference type="ARBA" id="ARBA00022475"/>
    </source>
</evidence>
<feature type="transmembrane region" description="Helical" evidence="8">
    <location>
        <begin position="340"/>
        <end position="358"/>
    </location>
</feature>
<dbReference type="Proteomes" id="UP000032430">
    <property type="component" value="Chromosome I"/>
</dbReference>
<dbReference type="EMBL" id="LN614827">
    <property type="protein sequence ID" value="CEG58064.1"/>
    <property type="molecule type" value="Genomic_DNA"/>
</dbReference>
<evidence type="ECO:0000256" key="3">
    <source>
        <dbReference type="ARBA" id="ARBA00022679"/>
    </source>
</evidence>
<sequence length="435" mass="50156">MNTPFEKIISTIIYLCIYSLLFYFLQTSQLRSDFACFYSAAIAYAQGTDPYINLVASYMAVPVKLPANLNPPFFLPLLVPLTNFNFHVASSLWFLSSLLLGAIGALLSFKLSFPEDFFKKYWLTLLFIYLGMFATLINTGIGQIGGICSFFIITGYYFYLRKYDYLAGTFWGFIIAVKLFPALLFLFVLNQKRYKVFLIMILCCLLAFLIPLWDKGMDIYSIYFNMLSRVAWFGDNWNASLYGFLFRLFVDLKSHQSTLFIKIIYLPLFGIILLWYIRKIHLFRKTANNNPADHKEFCFTLLIMLLLSPFGWLYYFSLLIMPLTIIWQALLQEKTTSTKIQALWALCLILINFPIGYVEAINMSSLLSKVSVYSMNFYGLIIIIYLFTRLNPSPPPIVLDAVTRNKEYTYPIIVALALGLFITLCVIIMQIITAS</sequence>
<evidence type="ECO:0000256" key="1">
    <source>
        <dbReference type="ARBA" id="ARBA00004651"/>
    </source>
</evidence>
<comment type="subcellular location">
    <subcellularLocation>
        <location evidence="1">Cell membrane</location>
        <topology evidence="1">Multi-pass membrane protein</topology>
    </subcellularLocation>
</comment>
<feature type="transmembrane region" description="Helical" evidence="8">
    <location>
        <begin position="297"/>
        <end position="320"/>
    </location>
</feature>
<feature type="transmembrane region" description="Helical" evidence="8">
    <location>
        <begin position="7"/>
        <end position="25"/>
    </location>
</feature>
<feature type="transmembrane region" description="Helical" evidence="8">
    <location>
        <begin position="370"/>
        <end position="388"/>
    </location>
</feature>
<keyword evidence="3" id="KW-0808">Transferase</keyword>
<protein>
    <submittedName>
        <fullName evidence="9">Putative integral membrane protein</fullName>
    </submittedName>
</protein>
<feature type="transmembrane region" description="Helical" evidence="8">
    <location>
        <begin position="165"/>
        <end position="189"/>
    </location>
</feature>
<organism evidence="9 10">
    <name type="scientific">Legionella fallonii LLAP-10</name>
    <dbReference type="NCBI Taxonomy" id="1212491"/>
    <lineage>
        <taxon>Bacteria</taxon>
        <taxon>Pseudomonadati</taxon>
        <taxon>Pseudomonadota</taxon>
        <taxon>Gammaproteobacteria</taxon>
        <taxon>Legionellales</taxon>
        <taxon>Legionellaceae</taxon>
        <taxon>Legionella</taxon>
    </lineage>
</organism>
<dbReference type="OrthoDB" id="5659754at2"/>
<feature type="transmembrane region" description="Helical" evidence="8">
    <location>
        <begin position="84"/>
        <end position="109"/>
    </location>
</feature>
<evidence type="ECO:0000313" key="10">
    <source>
        <dbReference type="Proteomes" id="UP000032430"/>
    </source>
</evidence>
<dbReference type="AlphaFoldDB" id="A0A098G7X6"/>
<dbReference type="KEGG" id="lfa:LFA_2697"/>
<dbReference type="RefSeq" id="WP_045096460.1">
    <property type="nucleotide sequence ID" value="NZ_LN614827.1"/>
</dbReference>
<evidence type="ECO:0000256" key="8">
    <source>
        <dbReference type="SAM" id="Phobius"/>
    </source>
</evidence>
<evidence type="ECO:0000256" key="4">
    <source>
        <dbReference type="ARBA" id="ARBA00022692"/>
    </source>
</evidence>
<evidence type="ECO:0000313" key="9">
    <source>
        <dbReference type="EMBL" id="CEG58064.1"/>
    </source>
</evidence>
<evidence type="ECO:0000256" key="6">
    <source>
        <dbReference type="ARBA" id="ARBA00023136"/>
    </source>
</evidence>
<dbReference type="Pfam" id="PF09594">
    <property type="entry name" value="GT87"/>
    <property type="match status" value="1"/>
</dbReference>
<name>A0A098G7X6_9GAMM</name>
<dbReference type="GO" id="GO:0005886">
    <property type="term" value="C:plasma membrane"/>
    <property type="evidence" value="ECO:0007669"/>
    <property type="project" value="UniProtKB-SubCell"/>
</dbReference>